<dbReference type="PRINTS" id="PR00069">
    <property type="entry name" value="ALDKETRDTASE"/>
</dbReference>
<dbReference type="InterPro" id="IPR036812">
    <property type="entry name" value="NAD(P)_OxRdtase_dom_sf"/>
</dbReference>
<comment type="similarity">
    <text evidence="1">Belongs to the aldo/keto reductase family.</text>
</comment>
<evidence type="ECO:0000313" key="6">
    <source>
        <dbReference type="Proteomes" id="UP001465755"/>
    </source>
</evidence>
<organism evidence="5 6">
    <name type="scientific">Symbiochloris irregularis</name>
    <dbReference type="NCBI Taxonomy" id="706552"/>
    <lineage>
        <taxon>Eukaryota</taxon>
        <taxon>Viridiplantae</taxon>
        <taxon>Chlorophyta</taxon>
        <taxon>core chlorophytes</taxon>
        <taxon>Trebouxiophyceae</taxon>
        <taxon>Trebouxiales</taxon>
        <taxon>Trebouxiaceae</taxon>
        <taxon>Symbiochloris</taxon>
    </lineage>
</organism>
<evidence type="ECO:0000256" key="3">
    <source>
        <dbReference type="SAM" id="MobiDB-lite"/>
    </source>
</evidence>
<dbReference type="SUPFAM" id="SSF51430">
    <property type="entry name" value="NAD(P)-linked oxidoreductase"/>
    <property type="match status" value="2"/>
</dbReference>
<feature type="region of interest" description="Disordered" evidence="3">
    <location>
        <begin position="1"/>
        <end position="43"/>
    </location>
</feature>
<name>A0AAW1P261_9CHLO</name>
<sequence>MSTLTEEVPAVVAGPQLPGEVGAVKDGKSHKSKRGPRPEKTERYKSFELALERGSSQELLQTQPEGTKEAKGDFQVVSQPYATLNNGVKIPLIGLGTFKSEDTGMDEVVHAALRAGFRHIDAAQHYLNEPAIGVALEKAFQAQVCAREEVFITSKLWNTDHGREDVRPALLQTLKDLRLKYLDNYLIHWPVVEPQQAGELSPSIQETWQALEECVDEGLVRCIGVSNFSVKQLERVLSYARIRPAINQVEVHPFWRNDALISFCKKEGVHVSAYCPMGTPWTSAKAVIRRAPSCSSHPVVQEIARKYNKHALLVLIRWGIQHGTSVLAKSSNPHHIRQNLEGTLGWHLAPQDFDAISNIDFQLRLVDGIRFLRPEGPYRNMDEMWDETETEECRQKFIRSVYKFPKMPSVKLATGQRMPMLGMGSWRAGNAQDTVERALRSGVRHIDCSSQYGSEKIIGAAMEEVFSDWLVDRPEVFLTSRVWMGEEGMDMTMAEEIRHSCKQTLSGLKTSYLDLYLLPADSHRKMLKEAWRGMEALVKEGLVRSIGLYGGGLEALQSVTAICKIAPAVIATELHPHCCNLELLDFCKSKGVQVVAAAWPAGFYKAHKEPHMLKEATVQDTAQGLGKTPAQVLIRWALQLGACVCPKAASHDHIKGILDVLKWELSPEQFEALCSVTQHSTIPLAERAFSTERAPSASYY</sequence>
<dbReference type="PROSITE" id="PS00062">
    <property type="entry name" value="ALDOKETO_REDUCTASE_2"/>
    <property type="match status" value="1"/>
</dbReference>
<dbReference type="PROSITE" id="PS00798">
    <property type="entry name" value="ALDOKETO_REDUCTASE_1"/>
    <property type="match status" value="1"/>
</dbReference>
<keyword evidence="6" id="KW-1185">Reference proteome</keyword>
<evidence type="ECO:0000256" key="2">
    <source>
        <dbReference type="ARBA" id="ARBA00022857"/>
    </source>
</evidence>
<evidence type="ECO:0000259" key="4">
    <source>
        <dbReference type="Pfam" id="PF00248"/>
    </source>
</evidence>
<feature type="domain" description="NADP-dependent oxidoreductase" evidence="4">
    <location>
        <begin position="421"/>
        <end position="674"/>
    </location>
</feature>
<dbReference type="FunFam" id="3.20.20.100:FF:000013">
    <property type="entry name" value="NADPH-dependent codeinone reductase 1-1"/>
    <property type="match status" value="1"/>
</dbReference>
<feature type="domain" description="NADP-dependent oxidoreductase" evidence="4">
    <location>
        <begin position="94"/>
        <end position="357"/>
    </location>
</feature>
<comment type="caution">
    <text evidence="5">The sequence shown here is derived from an EMBL/GenBank/DDBJ whole genome shotgun (WGS) entry which is preliminary data.</text>
</comment>
<dbReference type="EMBL" id="JALJOQ010000070">
    <property type="protein sequence ID" value="KAK9802610.1"/>
    <property type="molecule type" value="Genomic_DNA"/>
</dbReference>
<reference evidence="5 6" key="1">
    <citation type="journal article" date="2024" name="Nat. Commun.">
        <title>Phylogenomics reveals the evolutionary origins of lichenization in chlorophyte algae.</title>
        <authorList>
            <person name="Puginier C."/>
            <person name="Libourel C."/>
            <person name="Otte J."/>
            <person name="Skaloud P."/>
            <person name="Haon M."/>
            <person name="Grisel S."/>
            <person name="Petersen M."/>
            <person name="Berrin J.G."/>
            <person name="Delaux P.M."/>
            <person name="Dal Grande F."/>
            <person name="Keller J."/>
        </authorList>
    </citation>
    <scope>NUCLEOTIDE SEQUENCE [LARGE SCALE GENOMIC DNA]</scope>
    <source>
        <strain evidence="5 6">SAG 2036</strain>
    </source>
</reference>
<dbReference type="Proteomes" id="UP001465755">
    <property type="component" value="Unassembled WGS sequence"/>
</dbReference>
<dbReference type="CDD" id="cd19071">
    <property type="entry name" value="AKR_AKR1-5-like"/>
    <property type="match status" value="1"/>
</dbReference>
<proteinExistence type="inferred from homology"/>
<dbReference type="InterPro" id="IPR018170">
    <property type="entry name" value="Aldo/ket_reductase_CS"/>
</dbReference>
<keyword evidence="2" id="KW-0521">NADP</keyword>
<evidence type="ECO:0000256" key="1">
    <source>
        <dbReference type="ARBA" id="ARBA00007905"/>
    </source>
</evidence>
<gene>
    <name evidence="5" type="ORF">WJX73_002049</name>
</gene>
<protein>
    <recommendedName>
        <fullName evidence="4">NADP-dependent oxidoreductase domain-containing protein</fullName>
    </recommendedName>
</protein>
<dbReference type="InterPro" id="IPR020471">
    <property type="entry name" value="AKR"/>
</dbReference>
<dbReference type="PANTHER" id="PTHR11732">
    <property type="entry name" value="ALDO/KETO REDUCTASE"/>
    <property type="match status" value="1"/>
</dbReference>
<dbReference type="Pfam" id="PF00248">
    <property type="entry name" value="Aldo_ket_red"/>
    <property type="match status" value="2"/>
</dbReference>
<dbReference type="Gene3D" id="3.20.20.100">
    <property type="entry name" value="NADP-dependent oxidoreductase domain"/>
    <property type="match status" value="2"/>
</dbReference>
<dbReference type="AlphaFoldDB" id="A0AAW1P261"/>
<accession>A0AAW1P261</accession>
<dbReference type="InterPro" id="IPR023210">
    <property type="entry name" value="NADP_OxRdtase_dom"/>
</dbReference>
<evidence type="ECO:0000313" key="5">
    <source>
        <dbReference type="EMBL" id="KAK9802610.1"/>
    </source>
</evidence>
<dbReference type="GO" id="GO:0016491">
    <property type="term" value="F:oxidoreductase activity"/>
    <property type="evidence" value="ECO:0007669"/>
    <property type="project" value="InterPro"/>
</dbReference>